<comment type="caution">
    <text evidence="1">The sequence shown here is derived from an EMBL/GenBank/DDBJ whole genome shotgun (WGS) entry which is preliminary data.</text>
</comment>
<dbReference type="Proteomes" id="UP000233551">
    <property type="component" value="Unassembled WGS sequence"/>
</dbReference>
<dbReference type="EMBL" id="PGOL01009099">
    <property type="protein sequence ID" value="PKI31251.1"/>
    <property type="molecule type" value="Genomic_DNA"/>
</dbReference>
<keyword evidence="2" id="KW-1185">Reference proteome</keyword>
<name>A0A2I0HHS9_PUNGR</name>
<evidence type="ECO:0000313" key="2">
    <source>
        <dbReference type="Proteomes" id="UP000233551"/>
    </source>
</evidence>
<reference evidence="1 2" key="1">
    <citation type="submission" date="2017-11" db="EMBL/GenBank/DDBJ databases">
        <title>De-novo sequencing of pomegranate (Punica granatum L.) genome.</title>
        <authorList>
            <person name="Akparov Z."/>
            <person name="Amiraslanov A."/>
            <person name="Hajiyeva S."/>
            <person name="Abbasov M."/>
            <person name="Kaur K."/>
            <person name="Hamwieh A."/>
            <person name="Solovyev V."/>
            <person name="Salamov A."/>
            <person name="Braich B."/>
            <person name="Kosarev P."/>
            <person name="Mahmoud A."/>
            <person name="Hajiyev E."/>
            <person name="Babayeva S."/>
            <person name="Izzatullayeva V."/>
            <person name="Mammadov A."/>
            <person name="Mammadov A."/>
            <person name="Sharifova S."/>
            <person name="Ojaghi J."/>
            <person name="Eynullazada K."/>
            <person name="Bayramov B."/>
            <person name="Abdulazimova A."/>
            <person name="Shahmuradov I."/>
        </authorList>
    </citation>
    <scope>NUCLEOTIDE SEQUENCE [LARGE SCALE GENOMIC DNA]</scope>
    <source>
        <strain evidence="2">cv. AG2017</strain>
        <tissue evidence="1">Leaf</tissue>
    </source>
</reference>
<accession>A0A2I0HHS9</accession>
<organism evidence="1 2">
    <name type="scientific">Punica granatum</name>
    <name type="common">Pomegranate</name>
    <dbReference type="NCBI Taxonomy" id="22663"/>
    <lineage>
        <taxon>Eukaryota</taxon>
        <taxon>Viridiplantae</taxon>
        <taxon>Streptophyta</taxon>
        <taxon>Embryophyta</taxon>
        <taxon>Tracheophyta</taxon>
        <taxon>Spermatophyta</taxon>
        <taxon>Magnoliopsida</taxon>
        <taxon>eudicotyledons</taxon>
        <taxon>Gunneridae</taxon>
        <taxon>Pentapetalae</taxon>
        <taxon>rosids</taxon>
        <taxon>malvids</taxon>
        <taxon>Myrtales</taxon>
        <taxon>Lythraceae</taxon>
        <taxon>Punica</taxon>
    </lineage>
</organism>
<proteinExistence type="predicted"/>
<dbReference type="AlphaFoldDB" id="A0A2I0HHS9"/>
<protein>
    <submittedName>
        <fullName evidence="1">Uncharacterized protein</fullName>
    </submittedName>
</protein>
<gene>
    <name evidence="1" type="ORF">CRG98_048357</name>
</gene>
<evidence type="ECO:0000313" key="1">
    <source>
        <dbReference type="EMBL" id="PKI31251.1"/>
    </source>
</evidence>
<sequence>MVGSSGTGPLSFHCRERDVFVALSNQPDAAPSTLEAVKPGSLPRGHNPTLGLEWAGQWITTADPAQCNQTMSHATELRNLKVKSGKVLREPRALEGQKSQGNGLIRTHCYATSPPALGSNTVQLSYRAWIELDNHLHKWYQLGYLSSLCSFSEMNEILCPSSTLCLLVESMLLHRNLYGELYRFFQIG</sequence>